<feature type="binding site" evidence="5">
    <location>
        <begin position="155"/>
        <end position="156"/>
    </location>
    <ligand>
        <name>S-methyl-5'-thioadenosine</name>
        <dbReference type="ChEBI" id="CHEBI:17509"/>
    </ligand>
</feature>
<dbReference type="GO" id="GO:0010487">
    <property type="term" value="F:thermospermine synthase activity"/>
    <property type="evidence" value="ECO:0007669"/>
    <property type="project" value="UniProtKB-EC"/>
</dbReference>
<evidence type="ECO:0000256" key="1">
    <source>
        <dbReference type="ARBA" id="ARBA00007867"/>
    </source>
</evidence>
<dbReference type="UniPathway" id="UPA00248">
    <property type="reaction ID" value="UER00314"/>
</dbReference>
<comment type="function">
    <text evidence="5">Catalyzes the irreversible transfer of a propylamine group from the amino donor S-adenosylmethioninamine (decarboxy-AdoMet) to putrescine (1,4-diaminobutane) to yield spermidine.</text>
</comment>
<gene>
    <name evidence="5" type="primary">speE</name>
    <name evidence="8" type="ORF">MYAER_3556</name>
</gene>
<dbReference type="Proteomes" id="UP000034103">
    <property type="component" value="Chromosome"/>
</dbReference>
<dbReference type="PANTHER" id="PTHR43317:SF1">
    <property type="entry name" value="THERMOSPERMINE SYNTHASE ACAULIS5"/>
    <property type="match status" value="1"/>
</dbReference>
<feature type="domain" description="PABS" evidence="7">
    <location>
        <begin position="19"/>
        <end position="255"/>
    </location>
</feature>
<dbReference type="InterPro" id="IPR029063">
    <property type="entry name" value="SAM-dependent_MTases_sf"/>
</dbReference>
<evidence type="ECO:0000256" key="5">
    <source>
        <dbReference type="HAMAP-Rule" id="MF_00198"/>
    </source>
</evidence>
<dbReference type="FunFam" id="3.40.50.150:FF:000088">
    <property type="entry name" value="Polyamine aminopropyltransferase"/>
    <property type="match status" value="1"/>
</dbReference>
<organism evidence="8 9">
    <name type="scientific">Microcystis aeruginosa NIES-2549</name>
    <dbReference type="NCBI Taxonomy" id="1641812"/>
    <lineage>
        <taxon>Bacteria</taxon>
        <taxon>Bacillati</taxon>
        <taxon>Cyanobacteriota</taxon>
        <taxon>Cyanophyceae</taxon>
        <taxon>Oscillatoriophycideae</taxon>
        <taxon>Chroococcales</taxon>
        <taxon>Microcystaceae</taxon>
        <taxon>Microcystis</taxon>
    </lineage>
</organism>
<dbReference type="Pfam" id="PF01564">
    <property type="entry name" value="Spermine_synth"/>
    <property type="match status" value="1"/>
</dbReference>
<evidence type="ECO:0000313" key="9">
    <source>
        <dbReference type="Proteomes" id="UP000034103"/>
    </source>
</evidence>
<dbReference type="PROSITE" id="PS51006">
    <property type="entry name" value="PABS_2"/>
    <property type="match status" value="1"/>
</dbReference>
<dbReference type="GO" id="GO:0008295">
    <property type="term" value="P:spermidine biosynthetic process"/>
    <property type="evidence" value="ECO:0007669"/>
    <property type="project" value="UniProtKB-UniRule"/>
</dbReference>
<dbReference type="HOGENOM" id="CLU_048199_0_1_3"/>
<sequence>MPFSPQGGLVMAGSELKADLWVNEYITPWDIYSHGVSRILAYKKTAFQEMYIVESGAYGKALVLDGKWQSCTGDEFIYHEALVQPAMIAHQEAKTALILGGGEGATTRELLRWKTIEKVMMIDIDGDVVAACKEHLPEMHQGTFDDPRFQLVVADALEVLDTTNDKWDIIISDLVDPIEEGPSFPLFTKEYFEKLQRVLAENGIVVVQSGPVSPPSVMYHARLVNTLKAVFPYVHSYCAPTPSYGSPWGFTLCANHPLNTRPDPEVVDELISDTTTGGLRLIDGMSLLGMLQTPLYIRQAIAQNTEVYTLAKPPKFFGQGVISNQ</sequence>
<dbReference type="Pfam" id="PF17284">
    <property type="entry name" value="Spermine_synt_N"/>
    <property type="match status" value="1"/>
</dbReference>
<dbReference type="AlphaFoldDB" id="A0A0F6U7A4"/>
<dbReference type="InterPro" id="IPR001045">
    <property type="entry name" value="Spermi_synthase"/>
</dbReference>
<dbReference type="EC" id="2.5.1.16" evidence="5"/>
<dbReference type="PANTHER" id="PTHR43317">
    <property type="entry name" value="THERMOSPERMINE SYNTHASE ACAULIS5"/>
    <property type="match status" value="1"/>
</dbReference>
<keyword evidence="5" id="KW-0745">Spermidine biosynthesis</keyword>
<proteinExistence type="inferred from homology"/>
<feature type="binding site" evidence="5">
    <location>
        <position position="123"/>
    </location>
    <ligand>
        <name>S-methyl-5'-thioadenosine</name>
        <dbReference type="ChEBI" id="CHEBI:17509"/>
    </ligand>
</feature>
<feature type="binding site" evidence="5">
    <location>
        <position position="48"/>
    </location>
    <ligand>
        <name>S-methyl-5'-thioadenosine</name>
        <dbReference type="ChEBI" id="CHEBI:17509"/>
    </ligand>
</feature>
<dbReference type="HAMAP" id="MF_00198">
    <property type="entry name" value="Spermidine_synth"/>
    <property type="match status" value="1"/>
</dbReference>
<feature type="active site" description="Proton acceptor" evidence="5 6">
    <location>
        <position position="173"/>
    </location>
</feature>
<feature type="binding site" evidence="5">
    <location>
        <position position="182"/>
    </location>
    <ligand>
        <name>S-methyl-5'-thioadenosine</name>
        <dbReference type="ChEBI" id="CHEBI:17509"/>
    </ligand>
</feature>
<dbReference type="CDD" id="cd02440">
    <property type="entry name" value="AdoMet_MTases"/>
    <property type="match status" value="1"/>
</dbReference>
<feature type="binding site" evidence="5">
    <location>
        <position position="103"/>
    </location>
    <ligand>
        <name>spermidine</name>
        <dbReference type="ChEBI" id="CHEBI:57834"/>
    </ligand>
</feature>
<keyword evidence="3 5" id="KW-0620">Polyamine biosynthesis</keyword>
<accession>A0A0F6U7A4</accession>
<protein>
    <recommendedName>
        <fullName evidence="5">Polyamine aminopropyltransferase</fullName>
    </recommendedName>
    <alternativeName>
        <fullName evidence="5">Putrescine aminopropyltransferase</fullName>
        <shortName evidence="5">PAPT</shortName>
    </alternativeName>
    <alternativeName>
        <fullName evidence="5">Spermidine synthase</fullName>
        <shortName evidence="5">SPDS</shortName>
        <shortName evidence="5">SPDSY</shortName>
        <ecNumber evidence="5">2.5.1.16</ecNumber>
    </alternativeName>
</protein>
<dbReference type="PATRIC" id="fig|1641812.3.peg.3669"/>
<comment type="subunit">
    <text evidence="5">Homodimer or homotetramer.</text>
</comment>
<evidence type="ECO:0000256" key="2">
    <source>
        <dbReference type="ARBA" id="ARBA00022679"/>
    </source>
</evidence>
<dbReference type="InterPro" id="IPR035246">
    <property type="entry name" value="Spermidine_synt_N"/>
</dbReference>
<keyword evidence="2 5" id="KW-0808">Transferase</keyword>
<dbReference type="EMBL" id="CP011304">
    <property type="protein sequence ID" value="AKE65894.1"/>
    <property type="molecule type" value="Genomic_DNA"/>
</dbReference>
<feature type="binding site" evidence="5">
    <location>
        <position position="79"/>
    </location>
    <ligand>
        <name>spermidine</name>
        <dbReference type="ChEBI" id="CHEBI:57834"/>
    </ligand>
</feature>
<dbReference type="Gene3D" id="2.30.140.10">
    <property type="entry name" value="Spermidine synthase, tetramerisation domain"/>
    <property type="match status" value="1"/>
</dbReference>
<comment type="pathway">
    <text evidence="5">Amine and polyamine biosynthesis; spermidine biosynthesis; spermidine from putrescine: step 1/1.</text>
</comment>
<dbReference type="Gene3D" id="3.40.50.150">
    <property type="entry name" value="Vaccinia Virus protein VP39"/>
    <property type="match status" value="1"/>
</dbReference>
<dbReference type="InterPro" id="IPR037163">
    <property type="entry name" value="Spermidine_synt_N_sf"/>
</dbReference>
<evidence type="ECO:0000259" key="7">
    <source>
        <dbReference type="PROSITE" id="PS51006"/>
    </source>
</evidence>
<name>A0A0F6U7A4_MICAE</name>
<comment type="similarity">
    <text evidence="1 5">Belongs to the spermidine/spermine synthase family.</text>
</comment>
<evidence type="ECO:0000256" key="4">
    <source>
        <dbReference type="ARBA" id="ARBA00048874"/>
    </source>
</evidence>
<dbReference type="GO" id="GO:0004766">
    <property type="term" value="F:spermidine synthase activity"/>
    <property type="evidence" value="ECO:0007669"/>
    <property type="project" value="UniProtKB-UniRule"/>
</dbReference>
<dbReference type="SUPFAM" id="SSF53335">
    <property type="entry name" value="S-adenosyl-L-methionine-dependent methyltransferases"/>
    <property type="match status" value="1"/>
</dbReference>
<comment type="catalytic activity">
    <reaction evidence="4">
        <text>S-adenosyl 3-(methylsulfanyl)propylamine + spermidine = thermospermine + S-methyl-5'-thioadenosine + H(+)</text>
        <dbReference type="Rhea" id="RHEA:30515"/>
        <dbReference type="ChEBI" id="CHEBI:15378"/>
        <dbReference type="ChEBI" id="CHEBI:17509"/>
        <dbReference type="ChEBI" id="CHEBI:57443"/>
        <dbReference type="ChEBI" id="CHEBI:57834"/>
        <dbReference type="ChEBI" id="CHEBI:59903"/>
        <dbReference type="EC" id="2.5.1.79"/>
    </reaction>
</comment>
<dbReference type="InterPro" id="IPR030374">
    <property type="entry name" value="PABS"/>
</dbReference>
<evidence type="ECO:0000313" key="8">
    <source>
        <dbReference type="EMBL" id="AKE65894.1"/>
    </source>
</evidence>
<evidence type="ECO:0000256" key="6">
    <source>
        <dbReference type="PROSITE-ProRule" id="PRU00354"/>
    </source>
</evidence>
<reference evidence="8 9" key="1">
    <citation type="journal article" date="2015" name="Genome Announc.">
        <title>Complete Genome Sequence of Microcystis aeruginosa NIES-2549, a Bloom-Forming Cyanobacterium from Lake Kasumigaura, Japan.</title>
        <authorList>
            <person name="Yamaguchi H."/>
            <person name="Suzuki S."/>
            <person name="Tanabe Y."/>
            <person name="Osana Y."/>
            <person name="Shimura Y."/>
            <person name="Ishida K."/>
            <person name="Kawachi M."/>
        </authorList>
    </citation>
    <scope>NUCLEOTIDE SEQUENCE [LARGE SCALE GENOMIC DNA]</scope>
    <source>
        <strain evidence="8 9">NIES-2549</strain>
    </source>
</reference>
<comment type="caution">
    <text evidence="5">Lacks conserved residue(s) required for the propagation of feature annotation.</text>
</comment>
<comment type="catalytic activity">
    <reaction evidence="5">
        <text>S-adenosyl 3-(methylsulfanyl)propylamine + putrescine = S-methyl-5'-thioadenosine + spermidine + H(+)</text>
        <dbReference type="Rhea" id="RHEA:12721"/>
        <dbReference type="ChEBI" id="CHEBI:15378"/>
        <dbReference type="ChEBI" id="CHEBI:17509"/>
        <dbReference type="ChEBI" id="CHEBI:57443"/>
        <dbReference type="ChEBI" id="CHEBI:57834"/>
        <dbReference type="ChEBI" id="CHEBI:326268"/>
        <dbReference type="EC" id="2.5.1.16"/>
    </reaction>
</comment>
<evidence type="ECO:0000256" key="3">
    <source>
        <dbReference type="ARBA" id="ARBA00023115"/>
    </source>
</evidence>